<reference evidence="1" key="1">
    <citation type="submission" date="2014-11" db="EMBL/GenBank/DDBJ databases">
        <authorList>
            <person name="Amaro Gonzalez C."/>
        </authorList>
    </citation>
    <scope>NUCLEOTIDE SEQUENCE</scope>
</reference>
<accession>A0A0E9Q4F8</accession>
<sequence length="16" mass="1843">MFEEPMELCVTASRPC</sequence>
<organism evidence="1">
    <name type="scientific">Anguilla anguilla</name>
    <name type="common">European freshwater eel</name>
    <name type="synonym">Muraena anguilla</name>
    <dbReference type="NCBI Taxonomy" id="7936"/>
    <lineage>
        <taxon>Eukaryota</taxon>
        <taxon>Metazoa</taxon>
        <taxon>Chordata</taxon>
        <taxon>Craniata</taxon>
        <taxon>Vertebrata</taxon>
        <taxon>Euteleostomi</taxon>
        <taxon>Actinopterygii</taxon>
        <taxon>Neopterygii</taxon>
        <taxon>Teleostei</taxon>
        <taxon>Anguilliformes</taxon>
        <taxon>Anguillidae</taxon>
        <taxon>Anguilla</taxon>
    </lineage>
</organism>
<dbReference type="AlphaFoldDB" id="A0A0E9Q4F8"/>
<reference evidence="1" key="2">
    <citation type="journal article" date="2015" name="Fish Shellfish Immunol.">
        <title>Early steps in the European eel (Anguilla anguilla)-Vibrio vulnificus interaction in the gills: Role of the RtxA13 toxin.</title>
        <authorList>
            <person name="Callol A."/>
            <person name="Pajuelo D."/>
            <person name="Ebbesson L."/>
            <person name="Teles M."/>
            <person name="MacKenzie S."/>
            <person name="Amaro C."/>
        </authorList>
    </citation>
    <scope>NUCLEOTIDE SEQUENCE</scope>
</reference>
<name>A0A0E9Q4F8_ANGAN</name>
<protein>
    <submittedName>
        <fullName evidence="1">Uncharacterized protein</fullName>
    </submittedName>
</protein>
<evidence type="ECO:0000313" key="1">
    <source>
        <dbReference type="EMBL" id="JAH11402.1"/>
    </source>
</evidence>
<dbReference type="EMBL" id="GBXM01097175">
    <property type="protein sequence ID" value="JAH11402.1"/>
    <property type="molecule type" value="Transcribed_RNA"/>
</dbReference>
<proteinExistence type="predicted"/>